<reference evidence="5 6" key="1">
    <citation type="submission" date="2023-06" db="EMBL/GenBank/DDBJ databases">
        <title>Novel species in genus Planococcus.</title>
        <authorList>
            <person name="Ning S."/>
        </authorList>
    </citation>
    <scope>NUCLEOTIDE SEQUENCE [LARGE SCALE GENOMIC DNA]</scope>
    <source>
        <strain evidence="5 6">N064</strain>
    </source>
</reference>
<dbReference type="InterPro" id="IPR050093">
    <property type="entry name" value="ABC_SmlMolc_Importer"/>
</dbReference>
<evidence type="ECO:0000256" key="3">
    <source>
        <dbReference type="ARBA" id="ARBA00022840"/>
    </source>
</evidence>
<dbReference type="EMBL" id="JAUJWW010000005">
    <property type="protein sequence ID" value="MDN7228009.1"/>
    <property type="molecule type" value="Genomic_DNA"/>
</dbReference>
<dbReference type="Pfam" id="PF00005">
    <property type="entry name" value="ABC_tran"/>
    <property type="match status" value="1"/>
</dbReference>
<dbReference type="SMART" id="SM00382">
    <property type="entry name" value="AAA"/>
    <property type="match status" value="1"/>
</dbReference>
<dbReference type="Gene3D" id="3.40.50.300">
    <property type="entry name" value="P-loop containing nucleotide triphosphate hydrolases"/>
    <property type="match status" value="1"/>
</dbReference>
<feature type="domain" description="ABC transporter" evidence="4">
    <location>
        <begin position="1"/>
        <end position="217"/>
    </location>
</feature>
<dbReference type="Proteomes" id="UP001172054">
    <property type="component" value="Unassembled WGS sequence"/>
</dbReference>
<dbReference type="InterPro" id="IPR003439">
    <property type="entry name" value="ABC_transporter-like_ATP-bd"/>
</dbReference>
<organism evidence="5 6">
    <name type="scientific">Planococcus liqunii</name>
    <dbReference type="NCBI Taxonomy" id="3058394"/>
    <lineage>
        <taxon>Bacteria</taxon>
        <taxon>Bacillati</taxon>
        <taxon>Bacillota</taxon>
        <taxon>Bacilli</taxon>
        <taxon>Bacillales</taxon>
        <taxon>Caryophanaceae</taxon>
        <taxon>Planococcus</taxon>
    </lineage>
</organism>
<dbReference type="PROSITE" id="PS00211">
    <property type="entry name" value="ABC_TRANSPORTER_1"/>
    <property type="match status" value="1"/>
</dbReference>
<protein>
    <submittedName>
        <fullName evidence="5">ATP-binding cassette domain-containing protein</fullName>
    </submittedName>
</protein>
<keyword evidence="3 5" id="KW-0067">ATP-binding</keyword>
<evidence type="ECO:0000313" key="6">
    <source>
        <dbReference type="Proteomes" id="UP001172054"/>
    </source>
</evidence>
<dbReference type="InterPro" id="IPR003593">
    <property type="entry name" value="AAA+_ATPase"/>
</dbReference>
<evidence type="ECO:0000256" key="1">
    <source>
        <dbReference type="ARBA" id="ARBA00022448"/>
    </source>
</evidence>
<evidence type="ECO:0000256" key="2">
    <source>
        <dbReference type="ARBA" id="ARBA00022741"/>
    </source>
</evidence>
<dbReference type="InterPro" id="IPR017871">
    <property type="entry name" value="ABC_transporter-like_CS"/>
</dbReference>
<dbReference type="InterPro" id="IPR027417">
    <property type="entry name" value="P-loop_NTPase"/>
</dbReference>
<name>A0ABT8MT29_9BACL</name>
<dbReference type="RefSeq" id="WP_301726545.1">
    <property type="nucleotide sequence ID" value="NZ_JAUJWW010000005.1"/>
</dbReference>
<keyword evidence="1" id="KW-0813">Transport</keyword>
<gene>
    <name evidence="5" type="ORF">QWY15_11940</name>
</gene>
<dbReference type="PROSITE" id="PS50893">
    <property type="entry name" value="ABC_TRANSPORTER_2"/>
    <property type="match status" value="1"/>
</dbReference>
<sequence length="217" mass="24503">MLKVNVRKQLEQFELNADFELNQEILALIGSSGSGKTTLLNCIAGIVQPDQGEISLNGQAFYQKGQKPLKIQKRKVGYLFQDYALFPHFTVEKNILFSLGRNADLSHVNELTRILGIQKLLLKYPHQISGGEKQRVALARALAAKPDILLLDEPFSALDDATRSRCHDELLRIHELWKIPVILVTHRIADAEELAHRIVRIEKGVMSEQESKQASFL</sequence>
<evidence type="ECO:0000313" key="5">
    <source>
        <dbReference type="EMBL" id="MDN7228009.1"/>
    </source>
</evidence>
<accession>A0ABT8MT29</accession>
<dbReference type="PANTHER" id="PTHR42781">
    <property type="entry name" value="SPERMIDINE/PUTRESCINE IMPORT ATP-BINDING PROTEIN POTA"/>
    <property type="match status" value="1"/>
</dbReference>
<keyword evidence="2" id="KW-0547">Nucleotide-binding</keyword>
<comment type="caution">
    <text evidence="5">The sequence shown here is derived from an EMBL/GenBank/DDBJ whole genome shotgun (WGS) entry which is preliminary data.</text>
</comment>
<proteinExistence type="predicted"/>
<dbReference type="PANTHER" id="PTHR42781:SF4">
    <property type="entry name" value="SPERMIDINE_PUTRESCINE IMPORT ATP-BINDING PROTEIN POTA"/>
    <property type="match status" value="1"/>
</dbReference>
<keyword evidence="6" id="KW-1185">Reference proteome</keyword>
<dbReference type="SUPFAM" id="SSF52540">
    <property type="entry name" value="P-loop containing nucleoside triphosphate hydrolases"/>
    <property type="match status" value="1"/>
</dbReference>
<evidence type="ECO:0000259" key="4">
    <source>
        <dbReference type="PROSITE" id="PS50893"/>
    </source>
</evidence>
<dbReference type="GO" id="GO:0005524">
    <property type="term" value="F:ATP binding"/>
    <property type="evidence" value="ECO:0007669"/>
    <property type="project" value="UniProtKB-KW"/>
</dbReference>